<keyword evidence="2" id="KW-1133">Transmembrane helix</keyword>
<name>A0ABS6DZR7_9FIRM</name>
<evidence type="ECO:0000256" key="2">
    <source>
        <dbReference type="SAM" id="Phobius"/>
    </source>
</evidence>
<keyword evidence="2" id="KW-0812">Transmembrane</keyword>
<evidence type="ECO:0000313" key="4">
    <source>
        <dbReference type="Proteomes" id="UP001196301"/>
    </source>
</evidence>
<dbReference type="EMBL" id="JAHLOQ010000049">
    <property type="protein sequence ID" value="MBU5337331.1"/>
    <property type="molecule type" value="Genomic_DNA"/>
</dbReference>
<gene>
    <name evidence="3" type="ORF">KQI20_12845</name>
</gene>
<feature type="transmembrane region" description="Helical" evidence="2">
    <location>
        <begin position="181"/>
        <end position="203"/>
    </location>
</feature>
<dbReference type="RefSeq" id="WP_216571920.1">
    <property type="nucleotide sequence ID" value="NZ_JAHLOQ010000049.1"/>
</dbReference>
<dbReference type="Proteomes" id="UP001196301">
    <property type="component" value="Unassembled WGS sequence"/>
</dbReference>
<keyword evidence="4" id="KW-1185">Reference proteome</keyword>
<evidence type="ECO:0000313" key="3">
    <source>
        <dbReference type="EMBL" id="MBU5337331.1"/>
    </source>
</evidence>
<organism evidence="3 4">
    <name type="scientific">Intestinibacter bartlettii</name>
    <dbReference type="NCBI Taxonomy" id="261299"/>
    <lineage>
        <taxon>Bacteria</taxon>
        <taxon>Bacillati</taxon>
        <taxon>Bacillota</taxon>
        <taxon>Clostridia</taxon>
        <taxon>Peptostreptococcales</taxon>
        <taxon>Peptostreptococcaceae</taxon>
        <taxon>Intestinibacter</taxon>
    </lineage>
</organism>
<accession>A0ABS6DZR7</accession>
<keyword evidence="2" id="KW-0472">Membrane</keyword>
<keyword evidence="1" id="KW-0175">Coiled coil</keyword>
<reference evidence="3 4" key="1">
    <citation type="submission" date="2021-06" db="EMBL/GenBank/DDBJ databases">
        <authorList>
            <person name="Sun Q."/>
            <person name="Li D."/>
        </authorList>
    </citation>
    <scope>NUCLEOTIDE SEQUENCE [LARGE SCALE GENOMIC DNA]</scope>
    <source>
        <strain evidence="3 4">N19</strain>
    </source>
</reference>
<comment type="caution">
    <text evidence="3">The sequence shown here is derived from an EMBL/GenBank/DDBJ whole genome shotgun (WGS) entry which is preliminary data.</text>
</comment>
<protein>
    <submittedName>
        <fullName evidence="3">Uncharacterized protein</fullName>
    </submittedName>
</protein>
<evidence type="ECO:0000256" key="1">
    <source>
        <dbReference type="SAM" id="Coils"/>
    </source>
</evidence>
<sequence length="426" mass="48227">MGEMIINYSELNGLSSTAKNLSDRYDDRIKELGKMRKKLNRLNVLNTGNLDQANLQLQNRINECEQKRNKIDIFKGKVDYLEEEAKNTDRRVAQRISQDTKYFKFKNNIKTGIGSHVLVYLNKIKDNKLEGYETIMRLITGWTSEQFKEALNSSFRDLKYNIKDWYYDKGGKYWINIVKDFALTVAGGTLLIAALVGILAGGADAIAWNTYKSGARYIYDVKALKEFNTTKNHARADRIDDKNHVDLTKAIGGIIAESHTGNREVGESIGSGISLGIDSYFLISSLYESGKEGIAEIKNFKGSGTLWEKVINDKSFNKTKLTKLNKAIGVLEGFSRGIGIKNVNTIDKITNIGRNIGVITMKFNNVYDPWDSTKQYYKDYLSPKESKIYNIKNKTNIPVHSIPNIKTLTLNSQLNTTSSKYYNFGT</sequence>
<proteinExistence type="predicted"/>
<feature type="coiled-coil region" evidence="1">
    <location>
        <begin position="50"/>
        <end position="84"/>
    </location>
</feature>